<dbReference type="EMBL" id="LBSK01000032">
    <property type="protein sequence ID" value="KKQ16042.1"/>
    <property type="molecule type" value="Genomic_DNA"/>
</dbReference>
<reference evidence="2 3" key="1">
    <citation type="journal article" date="2015" name="Nature">
        <title>rRNA introns, odd ribosomes, and small enigmatic genomes across a large radiation of phyla.</title>
        <authorList>
            <person name="Brown C.T."/>
            <person name="Hug L.A."/>
            <person name="Thomas B.C."/>
            <person name="Sharon I."/>
            <person name="Castelle C.J."/>
            <person name="Singh A."/>
            <person name="Wilkins M.J."/>
            <person name="Williams K.H."/>
            <person name="Banfield J.F."/>
        </authorList>
    </citation>
    <scope>NUCLEOTIDE SEQUENCE [LARGE SCALE GENOMIC DNA]</scope>
</reference>
<accession>A0A0G0FDM1</accession>
<evidence type="ECO:0000313" key="3">
    <source>
        <dbReference type="Proteomes" id="UP000033886"/>
    </source>
</evidence>
<protein>
    <submittedName>
        <fullName evidence="2">Uncharacterized protein</fullName>
    </submittedName>
</protein>
<dbReference type="Pfam" id="PF18895">
    <property type="entry name" value="T4SS_pilin"/>
    <property type="match status" value="1"/>
</dbReference>
<evidence type="ECO:0000313" key="2">
    <source>
        <dbReference type="EMBL" id="KKQ16042.1"/>
    </source>
</evidence>
<sequence length="102" mass="10673">MHNILAAVDISGLSNWVSSSSYNSMDTLVNGKVITAINFFVIFAAVVAVIMLVVAGYMFITSAGDADKVEKATKTVSAAIVGMVIVFVAKILVQYVLSVIAG</sequence>
<keyword evidence="1" id="KW-0812">Transmembrane</keyword>
<dbReference type="InterPro" id="IPR043993">
    <property type="entry name" value="T4SS_pilin"/>
</dbReference>
<comment type="caution">
    <text evidence="2">The sequence shown here is derived from an EMBL/GenBank/DDBJ whole genome shotgun (WGS) entry which is preliminary data.</text>
</comment>
<gene>
    <name evidence="2" type="ORF">US29_C0032G0004</name>
</gene>
<dbReference type="AlphaFoldDB" id="A0A0G0FDM1"/>
<keyword evidence="1" id="KW-0472">Membrane</keyword>
<dbReference type="Proteomes" id="UP000033886">
    <property type="component" value="Unassembled WGS sequence"/>
</dbReference>
<keyword evidence="1" id="KW-1133">Transmembrane helix</keyword>
<proteinExistence type="predicted"/>
<organism evidence="2 3">
    <name type="scientific">candidate division WS6 bacterium GW2011_GWF1_36_8</name>
    <dbReference type="NCBI Taxonomy" id="1619098"/>
    <lineage>
        <taxon>Bacteria</taxon>
        <taxon>Candidatus Dojkabacteria</taxon>
    </lineage>
</organism>
<feature type="transmembrane region" description="Helical" evidence="1">
    <location>
        <begin position="33"/>
        <end position="60"/>
    </location>
</feature>
<feature type="transmembrane region" description="Helical" evidence="1">
    <location>
        <begin position="72"/>
        <end position="97"/>
    </location>
</feature>
<name>A0A0G0FDM1_9BACT</name>
<evidence type="ECO:0000256" key="1">
    <source>
        <dbReference type="SAM" id="Phobius"/>
    </source>
</evidence>